<name>A0A0A9H949_ARUDO</name>
<evidence type="ECO:0000313" key="1">
    <source>
        <dbReference type="EMBL" id="JAE31376.1"/>
    </source>
</evidence>
<reference evidence="1" key="1">
    <citation type="submission" date="2014-09" db="EMBL/GenBank/DDBJ databases">
        <authorList>
            <person name="Magalhaes I.L.F."/>
            <person name="Oliveira U."/>
            <person name="Santos F.R."/>
            <person name="Vidigal T.H.D.A."/>
            <person name="Brescovit A.D."/>
            <person name="Santos A.J."/>
        </authorList>
    </citation>
    <scope>NUCLEOTIDE SEQUENCE</scope>
    <source>
        <tissue evidence="1">Shoot tissue taken approximately 20 cm above the soil surface</tissue>
    </source>
</reference>
<proteinExistence type="predicted"/>
<accession>A0A0A9H949</accession>
<reference evidence="1" key="2">
    <citation type="journal article" date="2015" name="Data Brief">
        <title>Shoot transcriptome of the giant reed, Arundo donax.</title>
        <authorList>
            <person name="Barrero R.A."/>
            <person name="Guerrero F.D."/>
            <person name="Moolhuijzen P."/>
            <person name="Goolsby J.A."/>
            <person name="Tidwell J."/>
            <person name="Bellgard S.E."/>
            <person name="Bellgard M.I."/>
        </authorList>
    </citation>
    <scope>NUCLEOTIDE SEQUENCE</scope>
    <source>
        <tissue evidence="1">Shoot tissue taken approximately 20 cm above the soil surface</tissue>
    </source>
</reference>
<sequence length="87" mass="8747">MAAISAVFKPLPLLPPSGGVPGFASASTRLLVDVLEVANSSVCWGDGFTLEVAPVTEETLTTRSDGIGAAVAGISSESLLLSSSRTV</sequence>
<dbReference type="AlphaFoldDB" id="A0A0A9H949"/>
<protein>
    <submittedName>
        <fullName evidence="1">Uncharacterized protein</fullName>
    </submittedName>
</protein>
<organism evidence="1">
    <name type="scientific">Arundo donax</name>
    <name type="common">Giant reed</name>
    <name type="synonym">Donax arundinaceus</name>
    <dbReference type="NCBI Taxonomy" id="35708"/>
    <lineage>
        <taxon>Eukaryota</taxon>
        <taxon>Viridiplantae</taxon>
        <taxon>Streptophyta</taxon>
        <taxon>Embryophyta</taxon>
        <taxon>Tracheophyta</taxon>
        <taxon>Spermatophyta</taxon>
        <taxon>Magnoliopsida</taxon>
        <taxon>Liliopsida</taxon>
        <taxon>Poales</taxon>
        <taxon>Poaceae</taxon>
        <taxon>PACMAD clade</taxon>
        <taxon>Arundinoideae</taxon>
        <taxon>Arundineae</taxon>
        <taxon>Arundo</taxon>
    </lineage>
</organism>
<dbReference type="EMBL" id="GBRH01166520">
    <property type="protein sequence ID" value="JAE31376.1"/>
    <property type="molecule type" value="Transcribed_RNA"/>
</dbReference>